<comment type="caution">
    <text evidence="4">The sequence shown here is derived from an EMBL/GenBank/DDBJ whole genome shotgun (WGS) entry which is preliminary data.</text>
</comment>
<feature type="coiled-coil region" evidence="1">
    <location>
        <begin position="225"/>
        <end position="252"/>
    </location>
</feature>
<name>A0AAD3CD69_9STRA</name>
<sequence length="339" mass="37288">MFRSMSSRSFGKSKPSTPTKPEEDRKELVFNDEAAFDAACRDLKSSLKKSGSLDMSHIVKVLHNKKDVHDLIEEHFPGAMTGADILAKVAPVIEKYGLTDDNTLFAQSCCPDEINHEDGDTPDLFAKHLGEVFHMGGLAGIPFTGKTGFAAFSHHVPEEGHAFIFMAPHIGLSESNKLGKYSRIGQSEEGGACGAVVGALNHCMCNKPLPDFAEAGDDAQMCYIIHQINKNKERILAEKEKSENAMQAMAARVAHDVGRDMLNRICTMDFGDDNTQLMVLTGIQINMPKPFDGFFQPITFHIRNKKGEVKDLFQEAFGGEVRRGFQPSISTRHLNAGAF</sequence>
<reference evidence="4 5" key="1">
    <citation type="journal article" date="2021" name="Sci. Rep.">
        <title>The genome of the diatom Chaetoceros tenuissimus carries an ancient integrated fragment of an extant virus.</title>
        <authorList>
            <person name="Hongo Y."/>
            <person name="Kimura K."/>
            <person name="Takaki Y."/>
            <person name="Yoshida Y."/>
            <person name="Baba S."/>
            <person name="Kobayashi G."/>
            <person name="Nagasaki K."/>
            <person name="Hano T."/>
            <person name="Tomaru Y."/>
        </authorList>
    </citation>
    <scope>NUCLEOTIDE SEQUENCE [LARGE SCALE GENOMIC DNA]</scope>
    <source>
        <strain evidence="4 5">NIES-3715</strain>
    </source>
</reference>
<proteinExistence type="predicted"/>
<feature type="compositionally biased region" description="Polar residues" evidence="2">
    <location>
        <begin position="1"/>
        <end position="19"/>
    </location>
</feature>
<dbReference type="Pfam" id="PF18599">
    <property type="entry name" value="LCIB_C_CA"/>
    <property type="match status" value="1"/>
</dbReference>
<keyword evidence="5" id="KW-1185">Reference proteome</keyword>
<keyword evidence="1" id="KW-0175">Coiled coil</keyword>
<organism evidence="4 5">
    <name type="scientific">Chaetoceros tenuissimus</name>
    <dbReference type="NCBI Taxonomy" id="426638"/>
    <lineage>
        <taxon>Eukaryota</taxon>
        <taxon>Sar</taxon>
        <taxon>Stramenopiles</taxon>
        <taxon>Ochrophyta</taxon>
        <taxon>Bacillariophyta</taxon>
        <taxon>Coscinodiscophyceae</taxon>
        <taxon>Chaetocerotophycidae</taxon>
        <taxon>Chaetocerotales</taxon>
        <taxon>Chaetocerotaceae</taxon>
        <taxon>Chaetoceros</taxon>
    </lineage>
</organism>
<dbReference type="PANTHER" id="PTHR38016">
    <property type="entry name" value="UNNAMED PRODUCT"/>
    <property type="match status" value="1"/>
</dbReference>
<feature type="region of interest" description="Disordered" evidence="2">
    <location>
        <begin position="1"/>
        <end position="26"/>
    </location>
</feature>
<protein>
    <recommendedName>
        <fullName evidence="3">Limiting CO2-inducible protein B/C beta carbonyic anhydrase domain-containing protein</fullName>
    </recommendedName>
</protein>
<evidence type="ECO:0000256" key="2">
    <source>
        <dbReference type="SAM" id="MobiDB-lite"/>
    </source>
</evidence>
<evidence type="ECO:0000256" key="1">
    <source>
        <dbReference type="SAM" id="Coils"/>
    </source>
</evidence>
<dbReference type="PANTHER" id="PTHR38016:SF1">
    <property type="entry name" value="LIMITING CO2-INDUCIBLE PROTEIN B_C BETA CARBONYIC ANHYDRASE DOMAIN-CONTAINING PROTEIN"/>
    <property type="match status" value="1"/>
</dbReference>
<dbReference type="EMBL" id="BLLK01000013">
    <property type="protein sequence ID" value="GFH43601.1"/>
    <property type="molecule type" value="Genomic_DNA"/>
</dbReference>
<evidence type="ECO:0000313" key="4">
    <source>
        <dbReference type="EMBL" id="GFH43601.1"/>
    </source>
</evidence>
<accession>A0AAD3CD69</accession>
<gene>
    <name evidence="4" type="ORF">CTEN210_00074</name>
</gene>
<evidence type="ECO:0000313" key="5">
    <source>
        <dbReference type="Proteomes" id="UP001054902"/>
    </source>
</evidence>
<evidence type="ECO:0000259" key="3">
    <source>
        <dbReference type="Pfam" id="PF18599"/>
    </source>
</evidence>
<dbReference type="Proteomes" id="UP001054902">
    <property type="component" value="Unassembled WGS sequence"/>
</dbReference>
<dbReference type="InterPro" id="IPR040703">
    <property type="entry name" value="LCIB/C_CA"/>
</dbReference>
<feature type="domain" description="Limiting CO2-inducible protein B/C beta carbonyic anhydrase" evidence="3">
    <location>
        <begin position="79"/>
        <end position="303"/>
    </location>
</feature>
<dbReference type="AlphaFoldDB" id="A0AAD3CD69"/>